<evidence type="ECO:0000313" key="3">
    <source>
        <dbReference type="Proteomes" id="UP001229421"/>
    </source>
</evidence>
<name>A0AAD8KUT1_TARER</name>
<sequence>MPSSSSSIPMSSSSLGLVKIKDVTNKKPSAVYQGSKPYAAPSTPNFRRVVSNSPKEANPIPISIHV</sequence>
<keyword evidence="3" id="KW-1185">Reference proteome</keyword>
<feature type="region of interest" description="Disordered" evidence="1">
    <location>
        <begin position="34"/>
        <end position="66"/>
    </location>
</feature>
<reference evidence="2" key="1">
    <citation type="journal article" date="2023" name="bioRxiv">
        <title>Improved chromosome-level genome assembly for marigold (Tagetes erecta).</title>
        <authorList>
            <person name="Jiang F."/>
            <person name="Yuan L."/>
            <person name="Wang S."/>
            <person name="Wang H."/>
            <person name="Xu D."/>
            <person name="Wang A."/>
            <person name="Fan W."/>
        </authorList>
    </citation>
    <scope>NUCLEOTIDE SEQUENCE</scope>
    <source>
        <strain evidence="2">WSJ</strain>
        <tissue evidence="2">Leaf</tissue>
    </source>
</reference>
<evidence type="ECO:0000256" key="1">
    <source>
        <dbReference type="SAM" id="MobiDB-lite"/>
    </source>
</evidence>
<organism evidence="2 3">
    <name type="scientific">Tagetes erecta</name>
    <name type="common">African marigold</name>
    <dbReference type="NCBI Taxonomy" id="13708"/>
    <lineage>
        <taxon>Eukaryota</taxon>
        <taxon>Viridiplantae</taxon>
        <taxon>Streptophyta</taxon>
        <taxon>Embryophyta</taxon>
        <taxon>Tracheophyta</taxon>
        <taxon>Spermatophyta</taxon>
        <taxon>Magnoliopsida</taxon>
        <taxon>eudicotyledons</taxon>
        <taxon>Gunneridae</taxon>
        <taxon>Pentapetalae</taxon>
        <taxon>asterids</taxon>
        <taxon>campanulids</taxon>
        <taxon>Asterales</taxon>
        <taxon>Asteraceae</taxon>
        <taxon>Asteroideae</taxon>
        <taxon>Heliantheae alliance</taxon>
        <taxon>Tageteae</taxon>
        <taxon>Tagetes</taxon>
    </lineage>
</organism>
<gene>
    <name evidence="2" type="ORF">QVD17_16812</name>
</gene>
<feature type="compositionally biased region" description="Polar residues" evidence="1">
    <location>
        <begin position="42"/>
        <end position="55"/>
    </location>
</feature>
<evidence type="ECO:0000313" key="2">
    <source>
        <dbReference type="EMBL" id="KAK1428003.1"/>
    </source>
</evidence>
<dbReference type="EMBL" id="JAUHHV010000004">
    <property type="protein sequence ID" value="KAK1428003.1"/>
    <property type="molecule type" value="Genomic_DNA"/>
</dbReference>
<protein>
    <submittedName>
        <fullName evidence="2">Uncharacterized protein</fullName>
    </submittedName>
</protein>
<comment type="caution">
    <text evidence="2">The sequence shown here is derived from an EMBL/GenBank/DDBJ whole genome shotgun (WGS) entry which is preliminary data.</text>
</comment>
<accession>A0AAD8KUT1</accession>
<dbReference type="Proteomes" id="UP001229421">
    <property type="component" value="Unassembled WGS sequence"/>
</dbReference>
<proteinExistence type="predicted"/>
<dbReference type="AlphaFoldDB" id="A0AAD8KUT1"/>